<accession>A0A2S2R1A1</accession>
<proteinExistence type="predicted"/>
<feature type="region of interest" description="Disordered" evidence="1">
    <location>
        <begin position="1"/>
        <end position="103"/>
    </location>
</feature>
<protein>
    <submittedName>
        <fullName evidence="2">Uncharacterized protein</fullName>
    </submittedName>
</protein>
<feature type="compositionally biased region" description="Gly residues" evidence="1">
    <location>
        <begin position="39"/>
        <end position="49"/>
    </location>
</feature>
<name>A0A2S2R1A1_9HEMI</name>
<dbReference type="EMBL" id="GGMS01014598">
    <property type="protein sequence ID" value="MBY83801.1"/>
    <property type="molecule type" value="Transcribed_RNA"/>
</dbReference>
<organism evidence="2">
    <name type="scientific">Sipha flava</name>
    <name type="common">yellow sugarcane aphid</name>
    <dbReference type="NCBI Taxonomy" id="143950"/>
    <lineage>
        <taxon>Eukaryota</taxon>
        <taxon>Metazoa</taxon>
        <taxon>Ecdysozoa</taxon>
        <taxon>Arthropoda</taxon>
        <taxon>Hexapoda</taxon>
        <taxon>Insecta</taxon>
        <taxon>Pterygota</taxon>
        <taxon>Neoptera</taxon>
        <taxon>Paraneoptera</taxon>
        <taxon>Hemiptera</taxon>
        <taxon>Sternorrhyncha</taxon>
        <taxon>Aphidomorpha</taxon>
        <taxon>Aphidoidea</taxon>
        <taxon>Aphididae</taxon>
        <taxon>Sipha</taxon>
    </lineage>
</organism>
<sequence length="103" mass="10914">MRGRRARKNPRAQENRPSGGVGGRAGGREKDDDNDDAGEVGGEGGGGGAKRTSRRQEQRPECCRSPPTCGRAIGHDHHPKKPVPSPTTAHRRNRGQGAARSDG</sequence>
<reference evidence="2" key="1">
    <citation type="submission" date="2018-04" db="EMBL/GenBank/DDBJ databases">
        <title>Transcriptome assembly of Sipha flava.</title>
        <authorList>
            <person name="Scully E.D."/>
            <person name="Geib S.M."/>
            <person name="Palmer N.A."/>
            <person name="Koch K."/>
            <person name="Bradshaw J."/>
            <person name="Heng-Moss T."/>
            <person name="Sarath G."/>
        </authorList>
    </citation>
    <scope>NUCLEOTIDE SEQUENCE</scope>
</reference>
<gene>
    <name evidence="2" type="ORF">g.49755</name>
</gene>
<evidence type="ECO:0000256" key="1">
    <source>
        <dbReference type="SAM" id="MobiDB-lite"/>
    </source>
</evidence>
<dbReference type="AlphaFoldDB" id="A0A2S2R1A1"/>
<evidence type="ECO:0000313" key="2">
    <source>
        <dbReference type="EMBL" id="MBY83801.1"/>
    </source>
</evidence>
<feature type="compositionally biased region" description="Basic residues" evidence="1">
    <location>
        <begin position="1"/>
        <end position="10"/>
    </location>
</feature>